<evidence type="ECO:0000313" key="2">
    <source>
        <dbReference type="EMBL" id="KAJ3998404.1"/>
    </source>
</evidence>
<sequence>MPSPHTPLSSPLLYPSLDYSPEDPLDSICTSKGSRSNPIAVNVAVVRNDLSRIDANSDGLAVSSSLNLRGSRFQSLSWRLGHFDYLLDALNELRSEFFTTSQHLLPDNEFRLSASRIMDLLQIAKDTLEEAGVDLWPHSLCVIGLRRHKKGYFVLLKLLKSRADSLDAKLQARSRRFTCRLSTNFSIRVNPAYDLYLPPRPPNSREQNSNRQQLQQNKLCRNMPPPDAFPPSDFLPVSSQSFLDPQRCRRRMHFELSSDEWESLGLEPPSGSAQAPSIAVHNTHSSLGSQRPGSFGTMKRRFGIFCMGKSGAMSSNMSRVTASGI</sequence>
<gene>
    <name evidence="2" type="ORF">F5050DRAFT_1225636</name>
</gene>
<proteinExistence type="predicted"/>
<dbReference type="Proteomes" id="UP001163828">
    <property type="component" value="Unassembled WGS sequence"/>
</dbReference>
<reference evidence="2" key="1">
    <citation type="submission" date="2022-08" db="EMBL/GenBank/DDBJ databases">
        <authorList>
            <consortium name="DOE Joint Genome Institute"/>
            <person name="Min B."/>
            <person name="Riley R."/>
            <person name="Sierra-Patev S."/>
            <person name="Naranjo-Ortiz M."/>
            <person name="Looney B."/>
            <person name="Konkel Z."/>
            <person name="Slot J.C."/>
            <person name="Sakamoto Y."/>
            <person name="Steenwyk J.L."/>
            <person name="Rokas A."/>
            <person name="Carro J."/>
            <person name="Camarero S."/>
            <person name="Ferreira P."/>
            <person name="Molpeceres G."/>
            <person name="Ruiz-Duenas F.J."/>
            <person name="Serrano A."/>
            <person name="Henrissat B."/>
            <person name="Drula E."/>
            <person name="Hughes K.W."/>
            <person name="Mata J.L."/>
            <person name="Ishikawa N.K."/>
            <person name="Vargas-Isla R."/>
            <person name="Ushijima S."/>
            <person name="Smith C.A."/>
            <person name="Ahrendt S."/>
            <person name="Andreopoulos W."/>
            <person name="He G."/>
            <person name="Labutti K."/>
            <person name="Lipzen A."/>
            <person name="Ng V."/>
            <person name="Sandor L."/>
            <person name="Barry K."/>
            <person name="Martinez A.T."/>
            <person name="Xiao Y."/>
            <person name="Gibbons J.G."/>
            <person name="Terashima K."/>
            <person name="Hibbett D.S."/>
            <person name="Grigoriev I.V."/>
        </authorList>
    </citation>
    <scope>NUCLEOTIDE SEQUENCE</scope>
    <source>
        <strain evidence="2">TFB10827</strain>
    </source>
</reference>
<feature type="region of interest" description="Disordered" evidence="1">
    <location>
        <begin position="196"/>
        <end position="215"/>
    </location>
</feature>
<organism evidence="2 3">
    <name type="scientific">Lentinula boryana</name>
    <dbReference type="NCBI Taxonomy" id="40481"/>
    <lineage>
        <taxon>Eukaryota</taxon>
        <taxon>Fungi</taxon>
        <taxon>Dikarya</taxon>
        <taxon>Basidiomycota</taxon>
        <taxon>Agaricomycotina</taxon>
        <taxon>Agaricomycetes</taxon>
        <taxon>Agaricomycetidae</taxon>
        <taxon>Agaricales</taxon>
        <taxon>Marasmiineae</taxon>
        <taxon>Omphalotaceae</taxon>
        <taxon>Lentinula</taxon>
    </lineage>
</organism>
<evidence type="ECO:0000256" key="1">
    <source>
        <dbReference type="SAM" id="MobiDB-lite"/>
    </source>
</evidence>
<comment type="caution">
    <text evidence="2">The sequence shown here is derived from an EMBL/GenBank/DDBJ whole genome shotgun (WGS) entry which is preliminary data.</text>
</comment>
<name>A0ABQ8QIG3_9AGAR</name>
<protein>
    <submittedName>
        <fullName evidence="2">Uncharacterized protein</fullName>
    </submittedName>
</protein>
<accession>A0ABQ8QIG3</accession>
<feature type="compositionally biased region" description="Polar residues" evidence="1">
    <location>
        <begin position="204"/>
        <end position="215"/>
    </location>
</feature>
<keyword evidence="3" id="KW-1185">Reference proteome</keyword>
<dbReference type="EMBL" id="MU790559">
    <property type="protein sequence ID" value="KAJ3998404.1"/>
    <property type="molecule type" value="Genomic_DNA"/>
</dbReference>
<evidence type="ECO:0000313" key="3">
    <source>
        <dbReference type="Proteomes" id="UP001163828"/>
    </source>
</evidence>